<sequence length="94" mass="11029">MIIQLTDSFQVYVSNHAVQQMEKRQIKQTWIREVLINPIAIESDPKDTDLKWGFGKVDCQDGLTRVLKVVYNDQVTPLKIVTIHFDRKAKKRFL</sequence>
<accession>K9YS40</accession>
<keyword evidence="2" id="KW-1185">Reference proteome</keyword>
<organism evidence="1 2">
    <name type="scientific">Dactylococcopsis salina (strain PCC 8305)</name>
    <name type="common">Myxobactron salinum</name>
    <dbReference type="NCBI Taxonomy" id="13035"/>
    <lineage>
        <taxon>Bacteria</taxon>
        <taxon>Bacillati</taxon>
        <taxon>Cyanobacteriota</taxon>
        <taxon>Cyanophyceae</taxon>
        <taxon>Nodosilineales</taxon>
        <taxon>Cymatolegaceae</taxon>
        <taxon>Dactylococcopsis</taxon>
    </lineage>
</organism>
<dbReference type="Pfam" id="PF14076">
    <property type="entry name" value="DUF4258"/>
    <property type="match status" value="1"/>
</dbReference>
<dbReference type="InterPro" id="IPR025354">
    <property type="entry name" value="DUF4258"/>
</dbReference>
<reference evidence="1" key="1">
    <citation type="submission" date="2012-04" db="EMBL/GenBank/DDBJ databases">
        <title>Finished genome of Dactylococcopsis salina PCC 8305.</title>
        <authorList>
            <consortium name="US DOE Joint Genome Institute"/>
            <person name="Gugger M."/>
            <person name="Coursin T."/>
            <person name="Rippka R."/>
            <person name="Tandeau De Marsac N."/>
            <person name="Huntemann M."/>
            <person name="Wei C.-L."/>
            <person name="Han J."/>
            <person name="Detter J.C."/>
            <person name="Han C."/>
            <person name="Tapia R."/>
            <person name="Daligault H."/>
            <person name="Chen A."/>
            <person name="Krypides N."/>
            <person name="Mavromatis K."/>
            <person name="Markowitz V."/>
            <person name="Szeto E."/>
            <person name="Ivanova N."/>
            <person name="Ovchinnikova G."/>
            <person name="Pagani I."/>
            <person name="Pati A."/>
            <person name="Goodwin L."/>
            <person name="Peters L."/>
            <person name="Pitluck S."/>
            <person name="Woyke T."/>
            <person name="Kerfeld C."/>
        </authorList>
    </citation>
    <scope>NUCLEOTIDE SEQUENCE [LARGE SCALE GENOMIC DNA]</scope>
    <source>
        <strain evidence="1">PCC 8305</strain>
    </source>
</reference>
<evidence type="ECO:0000313" key="2">
    <source>
        <dbReference type="Proteomes" id="UP000010482"/>
    </source>
</evidence>
<dbReference type="AlphaFoldDB" id="K9YS40"/>
<dbReference type="Proteomes" id="UP000010482">
    <property type="component" value="Chromosome"/>
</dbReference>
<name>K9YS40_DACS8</name>
<proteinExistence type="predicted"/>
<evidence type="ECO:0008006" key="3">
    <source>
        <dbReference type="Google" id="ProtNLM"/>
    </source>
</evidence>
<dbReference type="OrthoDB" id="598363at2"/>
<dbReference type="EMBL" id="CP003944">
    <property type="protein sequence ID" value="AFZ49756.1"/>
    <property type="molecule type" value="Genomic_DNA"/>
</dbReference>
<dbReference type="KEGG" id="dsl:Dacsa_1044"/>
<gene>
    <name evidence="1" type="ORF">Dacsa_1044</name>
</gene>
<dbReference type="RefSeq" id="WP_015228765.1">
    <property type="nucleotide sequence ID" value="NC_019780.1"/>
</dbReference>
<evidence type="ECO:0000313" key="1">
    <source>
        <dbReference type="EMBL" id="AFZ49756.1"/>
    </source>
</evidence>
<dbReference type="HOGENOM" id="CLU_183615_0_0_3"/>
<protein>
    <recommendedName>
        <fullName evidence="3">DUF4258 domain-containing protein</fullName>
    </recommendedName>
</protein>